<proteinExistence type="predicted"/>
<dbReference type="AlphaFoldDB" id="A0A6G1C1K5"/>
<sequence length="86" mass="9513">MAWASEAKGDGPRERERRWHWFSIVPPLELAESTGPKFVEQKTLLLIAKPDTSPDTGISPRLLGSPILLALKVPVDVIGLTLVRRS</sequence>
<name>A0A6G1C1K5_9ORYZ</name>
<gene>
    <name evidence="1" type="ORF">E2562_025858</name>
</gene>
<reference evidence="1 2" key="1">
    <citation type="submission" date="2019-11" db="EMBL/GenBank/DDBJ databases">
        <title>Whole genome sequence of Oryza granulata.</title>
        <authorList>
            <person name="Li W."/>
        </authorList>
    </citation>
    <scope>NUCLEOTIDE SEQUENCE [LARGE SCALE GENOMIC DNA]</scope>
    <source>
        <strain evidence="2">cv. Menghai</strain>
        <tissue evidence="1">Leaf</tissue>
    </source>
</reference>
<evidence type="ECO:0000313" key="1">
    <source>
        <dbReference type="EMBL" id="KAF0893483.1"/>
    </source>
</evidence>
<evidence type="ECO:0000313" key="2">
    <source>
        <dbReference type="Proteomes" id="UP000479710"/>
    </source>
</evidence>
<comment type="caution">
    <text evidence="1">The sequence shown here is derived from an EMBL/GenBank/DDBJ whole genome shotgun (WGS) entry which is preliminary data.</text>
</comment>
<accession>A0A6G1C1K5</accession>
<keyword evidence="2" id="KW-1185">Reference proteome</keyword>
<organism evidence="1 2">
    <name type="scientific">Oryza meyeriana var. granulata</name>
    <dbReference type="NCBI Taxonomy" id="110450"/>
    <lineage>
        <taxon>Eukaryota</taxon>
        <taxon>Viridiplantae</taxon>
        <taxon>Streptophyta</taxon>
        <taxon>Embryophyta</taxon>
        <taxon>Tracheophyta</taxon>
        <taxon>Spermatophyta</taxon>
        <taxon>Magnoliopsida</taxon>
        <taxon>Liliopsida</taxon>
        <taxon>Poales</taxon>
        <taxon>Poaceae</taxon>
        <taxon>BOP clade</taxon>
        <taxon>Oryzoideae</taxon>
        <taxon>Oryzeae</taxon>
        <taxon>Oryzinae</taxon>
        <taxon>Oryza</taxon>
        <taxon>Oryza meyeriana</taxon>
    </lineage>
</organism>
<dbReference type="Proteomes" id="UP000479710">
    <property type="component" value="Unassembled WGS sequence"/>
</dbReference>
<protein>
    <submittedName>
        <fullName evidence="1">Uncharacterized protein</fullName>
    </submittedName>
</protein>
<dbReference type="EMBL" id="SPHZ02000011">
    <property type="protein sequence ID" value="KAF0893483.1"/>
    <property type="molecule type" value="Genomic_DNA"/>
</dbReference>